<evidence type="ECO:0000313" key="2">
    <source>
        <dbReference type="Proteomes" id="UP001280629"/>
    </source>
</evidence>
<reference evidence="1 2" key="1">
    <citation type="submission" date="2023-06" db="EMBL/GenBank/DDBJ databases">
        <title>Sporosarcina sp. nov., isolated from Korean traditional fermented seafood 'Jeotgal'.</title>
        <authorList>
            <person name="Yang A.-I."/>
            <person name="Shin N.-R."/>
        </authorList>
    </citation>
    <scope>NUCLEOTIDE SEQUENCE [LARGE SCALE GENOMIC DNA]</scope>
    <source>
        <strain evidence="1 2">KCTC3840</strain>
    </source>
</reference>
<organism evidence="1 2">
    <name type="scientific">Sporosarcina aquimarina</name>
    <dbReference type="NCBI Taxonomy" id="114975"/>
    <lineage>
        <taxon>Bacteria</taxon>
        <taxon>Bacillati</taxon>
        <taxon>Bacillota</taxon>
        <taxon>Bacilli</taxon>
        <taxon>Bacillales</taxon>
        <taxon>Caryophanaceae</taxon>
        <taxon>Sporosarcina</taxon>
    </lineage>
</organism>
<evidence type="ECO:0000313" key="1">
    <source>
        <dbReference type="EMBL" id="MDW0108894.1"/>
    </source>
</evidence>
<sequence>MTTKGYAGPTFEELSMEEMVAIQGSGDVSAETTPICATAATAAASSAACGWVGGGIATGVTIVLSIKHC</sequence>
<dbReference type="EMBL" id="JAUBDH010000001">
    <property type="protein sequence ID" value="MDW0108894.1"/>
    <property type="molecule type" value="Genomic_DNA"/>
</dbReference>
<dbReference type="NCBIfam" id="TIGR03893">
    <property type="entry name" value="lant_SP_1948"/>
    <property type="match status" value="1"/>
</dbReference>
<name>A0ABU4FW14_9BACL</name>
<proteinExistence type="predicted"/>
<protein>
    <submittedName>
        <fullName evidence="1">Mersacidin family lantibiotic</fullName>
    </submittedName>
</protein>
<dbReference type="Proteomes" id="UP001280629">
    <property type="component" value="Unassembled WGS sequence"/>
</dbReference>
<dbReference type="Pfam" id="PF16934">
    <property type="entry name" value="Mersacidin"/>
    <property type="match status" value="1"/>
</dbReference>
<comment type="caution">
    <text evidence="1">The sequence shown here is derived from an EMBL/GenBank/DDBJ whole genome shotgun (WGS) entry which is preliminary data.</text>
</comment>
<gene>
    <name evidence="1" type="ORF">QT716_02400</name>
</gene>
<dbReference type="RefSeq" id="WP_317934198.1">
    <property type="nucleotide sequence ID" value="NZ_JAUBDH010000001.1"/>
</dbReference>
<accession>A0ABU4FW14</accession>
<keyword evidence="2" id="KW-1185">Reference proteome</keyword>
<dbReference type="InterPro" id="IPR027632">
    <property type="entry name" value="Lant_2_A2"/>
</dbReference>